<dbReference type="SUPFAM" id="SSF53686">
    <property type="entry name" value="Tryptophan synthase beta subunit-like PLP-dependent enzymes"/>
    <property type="match status" value="1"/>
</dbReference>
<keyword evidence="3" id="KW-0456">Lyase</keyword>
<name>A0ABQ3V5G5_9CHLR</name>
<evidence type="ECO:0000313" key="5">
    <source>
        <dbReference type="EMBL" id="GHO60178.1"/>
    </source>
</evidence>
<protein>
    <submittedName>
        <fullName evidence="5">Serine/threonine dehydratase</fullName>
    </submittedName>
</protein>
<reference evidence="5 6" key="1">
    <citation type="journal article" date="2021" name="Int. J. Syst. Evol. Microbiol.">
        <title>Reticulibacter mediterranei gen. nov., sp. nov., within the new family Reticulibacteraceae fam. nov., and Ktedonospora formicarum gen. nov., sp. nov., Ktedonobacter robiniae sp. nov., Dictyobacter formicarum sp. nov. and Dictyobacter arantiisoli sp. nov., belonging to the class Ktedonobacteria.</title>
        <authorList>
            <person name="Yabe S."/>
            <person name="Zheng Y."/>
            <person name="Wang C.M."/>
            <person name="Sakai Y."/>
            <person name="Abe K."/>
            <person name="Yokota A."/>
            <person name="Donadio S."/>
            <person name="Cavaletti L."/>
            <person name="Monciardini P."/>
        </authorList>
    </citation>
    <scope>NUCLEOTIDE SEQUENCE [LARGE SCALE GENOMIC DNA]</scope>
    <source>
        <strain evidence="5 6">SOSP1-30</strain>
    </source>
</reference>
<sequence length="328" mass="35405">MGVMLMLTYTHAPQLTGAYLGEVWERLPPALRPTLFLADPTLSQQLRCEVTIVSETFQYTGSFKFRAAYNLLASIPHQHVITASSGNFGQAVAYASKLLGKTCTVVMPTTSAQVKIEAVRAYGGTVDLVDVRQVSRAKRVAQLMQQHPEAFQAPAYDDYRVVAGNSTLGMEIFAALDPDVILVPVGGGGLSSGLVIARDYLQKETEILGAEPFLGNDAARSLRQGTLISNTDEPTTVADGARTLSLGQLNWEILRQGMSDILEIPDTAILVGLRHSFRYLNLKVEPTGALSLGALLSEPGRFEGKRVCCVVSGGNVDPQLYAQYLTAE</sequence>
<organism evidence="5 6">
    <name type="scientific">Ktedonobacter robiniae</name>
    <dbReference type="NCBI Taxonomy" id="2778365"/>
    <lineage>
        <taxon>Bacteria</taxon>
        <taxon>Bacillati</taxon>
        <taxon>Chloroflexota</taxon>
        <taxon>Ktedonobacteria</taxon>
        <taxon>Ktedonobacterales</taxon>
        <taxon>Ktedonobacteraceae</taxon>
        <taxon>Ktedonobacter</taxon>
    </lineage>
</organism>
<feature type="domain" description="Tryptophan synthase beta chain-like PALP" evidence="4">
    <location>
        <begin position="30"/>
        <end position="313"/>
    </location>
</feature>
<keyword evidence="2" id="KW-0663">Pyridoxal phosphate</keyword>
<proteinExistence type="predicted"/>
<dbReference type="PROSITE" id="PS00165">
    <property type="entry name" value="DEHYDRATASE_SER_THR"/>
    <property type="match status" value="1"/>
</dbReference>
<gene>
    <name evidence="5" type="ORF">KSB_86530</name>
</gene>
<comment type="caution">
    <text evidence="5">The sequence shown here is derived from an EMBL/GenBank/DDBJ whole genome shotgun (WGS) entry which is preliminary data.</text>
</comment>
<evidence type="ECO:0000259" key="4">
    <source>
        <dbReference type="Pfam" id="PF00291"/>
    </source>
</evidence>
<evidence type="ECO:0000256" key="2">
    <source>
        <dbReference type="ARBA" id="ARBA00022898"/>
    </source>
</evidence>
<dbReference type="Proteomes" id="UP000654345">
    <property type="component" value="Unassembled WGS sequence"/>
</dbReference>
<dbReference type="Pfam" id="PF00291">
    <property type="entry name" value="PALP"/>
    <property type="match status" value="1"/>
</dbReference>
<evidence type="ECO:0000256" key="3">
    <source>
        <dbReference type="ARBA" id="ARBA00023239"/>
    </source>
</evidence>
<evidence type="ECO:0000313" key="6">
    <source>
        <dbReference type="Proteomes" id="UP000654345"/>
    </source>
</evidence>
<dbReference type="InterPro" id="IPR050147">
    <property type="entry name" value="Ser/Thr_Dehydratase"/>
</dbReference>
<dbReference type="InterPro" id="IPR001926">
    <property type="entry name" value="TrpB-like_PALP"/>
</dbReference>
<dbReference type="PANTHER" id="PTHR48078">
    <property type="entry name" value="THREONINE DEHYDRATASE, MITOCHONDRIAL-RELATED"/>
    <property type="match status" value="1"/>
</dbReference>
<comment type="cofactor">
    <cofactor evidence="1">
        <name>pyridoxal 5'-phosphate</name>
        <dbReference type="ChEBI" id="CHEBI:597326"/>
    </cofactor>
</comment>
<dbReference type="InterPro" id="IPR000634">
    <property type="entry name" value="Ser/Thr_deHydtase_PyrdxlP-BS"/>
</dbReference>
<accession>A0ABQ3V5G5</accession>
<dbReference type="Gene3D" id="3.40.50.1100">
    <property type="match status" value="2"/>
</dbReference>
<evidence type="ECO:0000256" key="1">
    <source>
        <dbReference type="ARBA" id="ARBA00001933"/>
    </source>
</evidence>
<dbReference type="InterPro" id="IPR036052">
    <property type="entry name" value="TrpB-like_PALP_sf"/>
</dbReference>
<dbReference type="EMBL" id="BNJG01000004">
    <property type="protein sequence ID" value="GHO60178.1"/>
    <property type="molecule type" value="Genomic_DNA"/>
</dbReference>
<dbReference type="PANTHER" id="PTHR48078:SF6">
    <property type="entry name" value="L-THREONINE DEHYDRATASE CATABOLIC TDCB"/>
    <property type="match status" value="1"/>
</dbReference>
<keyword evidence="6" id="KW-1185">Reference proteome</keyword>